<protein>
    <recommendedName>
        <fullName evidence="4">PID domain-containing protein</fullName>
    </recommendedName>
</protein>
<name>A0ABD2MWP5_9CUCU</name>
<dbReference type="Proteomes" id="UP001516400">
    <property type="component" value="Unassembled WGS sequence"/>
</dbReference>
<gene>
    <name evidence="2" type="ORF">HHI36_021075</name>
</gene>
<feature type="region of interest" description="Disordered" evidence="1">
    <location>
        <begin position="1"/>
        <end position="103"/>
    </location>
</feature>
<dbReference type="PANTHER" id="PTHR21219:SF4">
    <property type="entry name" value="PID DOMAIN-CONTAINING PROTEIN"/>
    <property type="match status" value="1"/>
</dbReference>
<reference evidence="2 3" key="1">
    <citation type="journal article" date="2021" name="BMC Biol.">
        <title>Horizontally acquired antibacterial genes associated with adaptive radiation of ladybird beetles.</title>
        <authorList>
            <person name="Li H.S."/>
            <person name="Tang X.F."/>
            <person name="Huang Y.H."/>
            <person name="Xu Z.Y."/>
            <person name="Chen M.L."/>
            <person name="Du X.Y."/>
            <person name="Qiu B.Y."/>
            <person name="Chen P.T."/>
            <person name="Zhang W."/>
            <person name="Slipinski A."/>
            <person name="Escalona H.E."/>
            <person name="Waterhouse R.M."/>
            <person name="Zwick A."/>
            <person name="Pang H."/>
        </authorList>
    </citation>
    <scope>NUCLEOTIDE SEQUENCE [LARGE SCALE GENOMIC DNA]</scope>
    <source>
        <strain evidence="2">SYSU2018</strain>
    </source>
</reference>
<feature type="compositionally biased region" description="Pro residues" evidence="1">
    <location>
        <begin position="7"/>
        <end position="17"/>
    </location>
</feature>
<organism evidence="2 3">
    <name type="scientific">Cryptolaemus montrouzieri</name>
    <dbReference type="NCBI Taxonomy" id="559131"/>
    <lineage>
        <taxon>Eukaryota</taxon>
        <taxon>Metazoa</taxon>
        <taxon>Ecdysozoa</taxon>
        <taxon>Arthropoda</taxon>
        <taxon>Hexapoda</taxon>
        <taxon>Insecta</taxon>
        <taxon>Pterygota</taxon>
        <taxon>Neoptera</taxon>
        <taxon>Endopterygota</taxon>
        <taxon>Coleoptera</taxon>
        <taxon>Polyphaga</taxon>
        <taxon>Cucujiformia</taxon>
        <taxon>Coccinelloidea</taxon>
        <taxon>Coccinellidae</taxon>
        <taxon>Scymninae</taxon>
        <taxon>Scymnini</taxon>
        <taxon>Cryptolaemus</taxon>
    </lineage>
</organism>
<feature type="compositionally biased region" description="Pro residues" evidence="1">
    <location>
        <begin position="38"/>
        <end position="80"/>
    </location>
</feature>
<dbReference type="EMBL" id="JABFTP020000042">
    <property type="protein sequence ID" value="KAL3270537.1"/>
    <property type="molecule type" value="Genomic_DNA"/>
</dbReference>
<feature type="compositionally biased region" description="Polar residues" evidence="1">
    <location>
        <begin position="85"/>
        <end position="97"/>
    </location>
</feature>
<feature type="region of interest" description="Disordered" evidence="1">
    <location>
        <begin position="313"/>
        <end position="375"/>
    </location>
</feature>
<dbReference type="PANTHER" id="PTHR21219">
    <property type="entry name" value="FI19613P1"/>
    <property type="match status" value="1"/>
</dbReference>
<evidence type="ECO:0000256" key="1">
    <source>
        <dbReference type="SAM" id="MobiDB-lite"/>
    </source>
</evidence>
<evidence type="ECO:0000313" key="3">
    <source>
        <dbReference type="Proteomes" id="UP001516400"/>
    </source>
</evidence>
<accession>A0ABD2MWP5</accession>
<evidence type="ECO:0008006" key="4">
    <source>
        <dbReference type="Google" id="ProtNLM"/>
    </source>
</evidence>
<comment type="caution">
    <text evidence="2">The sequence shown here is derived from an EMBL/GenBank/DDBJ whole genome shotgun (WGS) entry which is preliminary data.</text>
</comment>
<feature type="compositionally biased region" description="Polar residues" evidence="1">
    <location>
        <begin position="20"/>
        <end position="33"/>
    </location>
</feature>
<dbReference type="AlphaFoldDB" id="A0ABD2MWP5"/>
<sequence>MESVIIPRPPVLPPFPVFPSTSAHSLSKTNNLTKPDAPSKPPSIPPPPKPPNIPPPPPKHPPPSNINASPPKPPPPPPPKFFLNDYSSVHSNQSAGSNGFRLIDENGDTGSVYSAYKQKIDQMFDSDTSLNTKNSVQARIDKMFADAPGDGGSRTKQWGCIRSPWIIWGLRVQYQGEKGDLEQKNSFPTIAVWSAVKFVINTSGSSRKSFAFLPLITDPDNIDKKTLFSDLEEHEAKYINADAHSPLFAVVMRKIGVHKQLECHGFVCQTSEDAIVIAATLYKSLMTQMRIKEKKPKNRNGVTCMSISSSIYTENSNGVPMRPPRRKRSTTSSGVSDTDMAAVDQASDTQPLIKTSTKKLRRRARKLRRPPELPRRSRMIWTPLLHTRNP</sequence>
<keyword evidence="3" id="KW-1185">Reference proteome</keyword>
<proteinExistence type="predicted"/>
<feature type="compositionally biased region" description="Polar residues" evidence="1">
    <location>
        <begin position="346"/>
        <end position="355"/>
    </location>
</feature>
<feature type="compositionally biased region" description="Basic residues" evidence="1">
    <location>
        <begin position="356"/>
        <end position="368"/>
    </location>
</feature>
<evidence type="ECO:0000313" key="2">
    <source>
        <dbReference type="EMBL" id="KAL3270537.1"/>
    </source>
</evidence>